<dbReference type="GO" id="GO:0004792">
    <property type="term" value="F:thiosulfate-cyanide sulfurtransferase activity"/>
    <property type="evidence" value="ECO:0007669"/>
    <property type="project" value="TreeGrafter"/>
</dbReference>
<keyword evidence="4" id="KW-0670">Pyruvate</keyword>
<dbReference type="Pfam" id="PF00581">
    <property type="entry name" value="Rhodanese"/>
    <property type="match status" value="2"/>
</dbReference>
<evidence type="ECO:0000256" key="1">
    <source>
        <dbReference type="ARBA" id="ARBA00022679"/>
    </source>
</evidence>
<feature type="domain" description="Rhodanese" evidence="3">
    <location>
        <begin position="16"/>
        <end position="135"/>
    </location>
</feature>
<reference evidence="5" key="1">
    <citation type="submission" date="2016-11" db="EMBL/GenBank/DDBJ databases">
        <authorList>
            <person name="Varghese N."/>
            <person name="Submissions S."/>
        </authorList>
    </citation>
    <scope>NUCLEOTIDE SEQUENCE [LARGE SCALE GENOMIC DNA]</scope>
    <source>
        <strain evidence="5">DSM 2635</strain>
    </source>
</reference>
<keyword evidence="5" id="KW-1185">Reference proteome</keyword>
<feature type="domain" description="Rhodanese" evidence="3">
    <location>
        <begin position="167"/>
        <end position="279"/>
    </location>
</feature>
<dbReference type="PROSITE" id="PS50206">
    <property type="entry name" value="RHODANESE_3"/>
    <property type="match status" value="2"/>
</dbReference>
<protein>
    <submittedName>
        <fullName evidence="4">Thiosulfate/3-mercaptopyruvate sulfurtransferase</fullName>
    </submittedName>
</protein>
<accession>A0A1M5PY05</accession>
<name>A0A1M5PY05_9FIRM</name>
<dbReference type="Gene3D" id="3.40.250.10">
    <property type="entry name" value="Rhodanese-like domain"/>
    <property type="match status" value="2"/>
</dbReference>
<evidence type="ECO:0000313" key="4">
    <source>
        <dbReference type="EMBL" id="SHH06704.1"/>
    </source>
</evidence>
<dbReference type="InterPro" id="IPR045078">
    <property type="entry name" value="TST/MPST-like"/>
</dbReference>
<dbReference type="Proteomes" id="UP000243255">
    <property type="component" value="Unassembled WGS sequence"/>
</dbReference>
<keyword evidence="1 4" id="KW-0808">Transferase</keyword>
<dbReference type="CDD" id="cd01448">
    <property type="entry name" value="TST_Repeat_1"/>
    <property type="match status" value="1"/>
</dbReference>
<evidence type="ECO:0000313" key="5">
    <source>
        <dbReference type="Proteomes" id="UP000243255"/>
    </source>
</evidence>
<dbReference type="STRING" id="1121321.SAMN04488530_11711"/>
<dbReference type="AlphaFoldDB" id="A0A1M5PY05"/>
<evidence type="ECO:0000256" key="2">
    <source>
        <dbReference type="ARBA" id="ARBA00022737"/>
    </source>
</evidence>
<sequence length="283" mass="31965">MKNTISAKELLLKLDNEDNLVIIDCRFDLIDRDYGIKAYKKGHIKGSFLLDIDKDLSSSVQKHGGKNPLQDPSILKEKLEKMGIDNNTIVVIYDDGDLNGACRLFFQIKHLGIDNVVVLDGGIASFTHHGGTLEEKINIPNSTSKKINMKINNNLIASMDYVKSKLYNPDTIIIDCRENRRYQGIIEPAYSKAGHIPSAKNYYFKDLLKDNFKDGSFKDISFLRSFFLELENYKEVILYCGSGVSACVNSLVLRELGIEHKVYIGSFSDWISYDSNSIKTGEE</sequence>
<dbReference type="RefSeq" id="WP_073126265.1">
    <property type="nucleotide sequence ID" value="NZ_BAABCH010000096.1"/>
</dbReference>
<proteinExistence type="predicted"/>
<evidence type="ECO:0000259" key="3">
    <source>
        <dbReference type="PROSITE" id="PS50206"/>
    </source>
</evidence>
<dbReference type="InterPro" id="IPR036873">
    <property type="entry name" value="Rhodanese-like_dom_sf"/>
</dbReference>
<dbReference type="PANTHER" id="PTHR11364:SF27">
    <property type="entry name" value="SULFURTRANSFERASE"/>
    <property type="match status" value="1"/>
</dbReference>
<dbReference type="EMBL" id="FQWX01000017">
    <property type="protein sequence ID" value="SHH06704.1"/>
    <property type="molecule type" value="Genomic_DNA"/>
</dbReference>
<dbReference type="CDD" id="cd01449">
    <property type="entry name" value="TST_Repeat_2"/>
    <property type="match status" value="1"/>
</dbReference>
<keyword evidence="2" id="KW-0677">Repeat</keyword>
<dbReference type="InterPro" id="IPR001763">
    <property type="entry name" value="Rhodanese-like_dom"/>
</dbReference>
<dbReference type="OrthoDB" id="9770030at2"/>
<organism evidence="4 5">
    <name type="scientific">Asaccharospora irregularis DSM 2635</name>
    <dbReference type="NCBI Taxonomy" id="1121321"/>
    <lineage>
        <taxon>Bacteria</taxon>
        <taxon>Bacillati</taxon>
        <taxon>Bacillota</taxon>
        <taxon>Clostridia</taxon>
        <taxon>Peptostreptococcales</taxon>
        <taxon>Peptostreptococcaceae</taxon>
        <taxon>Asaccharospora</taxon>
    </lineage>
</organism>
<gene>
    <name evidence="4" type="ORF">SAMN04488530_11711</name>
</gene>
<dbReference type="SMART" id="SM00450">
    <property type="entry name" value="RHOD"/>
    <property type="match status" value="2"/>
</dbReference>
<dbReference type="PANTHER" id="PTHR11364">
    <property type="entry name" value="THIOSULFATE SULFERTANSFERASE"/>
    <property type="match status" value="1"/>
</dbReference>
<dbReference type="SUPFAM" id="SSF52821">
    <property type="entry name" value="Rhodanese/Cell cycle control phosphatase"/>
    <property type="match status" value="2"/>
</dbReference>